<dbReference type="PROSITE" id="PS51462">
    <property type="entry name" value="NUDIX"/>
    <property type="match status" value="1"/>
</dbReference>
<dbReference type="PROSITE" id="PS00893">
    <property type="entry name" value="NUDIX_BOX"/>
    <property type="match status" value="1"/>
</dbReference>
<evidence type="ECO:0000256" key="1">
    <source>
        <dbReference type="ARBA" id="ARBA00022801"/>
    </source>
</evidence>
<dbReference type="Pfam" id="PF00293">
    <property type="entry name" value="NUDIX"/>
    <property type="match status" value="1"/>
</dbReference>
<reference evidence="3 4" key="1">
    <citation type="submission" date="2024-10" db="EMBL/GenBank/DDBJ databases">
        <title>The Natural Products Discovery Center: Release of the First 8490 Sequenced Strains for Exploring Actinobacteria Biosynthetic Diversity.</title>
        <authorList>
            <person name="Kalkreuter E."/>
            <person name="Kautsar S.A."/>
            <person name="Yang D."/>
            <person name="Bader C.D."/>
            <person name="Teijaro C.N."/>
            <person name="Fluegel L."/>
            <person name="Davis C.M."/>
            <person name="Simpson J.R."/>
            <person name="Lauterbach L."/>
            <person name="Steele A.D."/>
            <person name="Gui C."/>
            <person name="Meng S."/>
            <person name="Li G."/>
            <person name="Viehrig K."/>
            <person name="Ye F."/>
            <person name="Su P."/>
            <person name="Kiefer A.F."/>
            <person name="Nichols A."/>
            <person name="Cepeda A.J."/>
            <person name="Yan W."/>
            <person name="Fan B."/>
            <person name="Jiang Y."/>
            <person name="Adhikari A."/>
            <person name="Zheng C.-J."/>
            <person name="Schuster L."/>
            <person name="Cowan T.M."/>
            <person name="Smanski M.J."/>
            <person name="Chevrette M.G."/>
            <person name="De Carvalho L.P.S."/>
            <person name="Shen B."/>
        </authorList>
    </citation>
    <scope>NUCLEOTIDE SEQUENCE [LARGE SCALE GENOMIC DNA]</scope>
    <source>
        <strain evidence="3 4">NPDC002593</strain>
    </source>
</reference>
<accession>A0ABW6RX03</accession>
<name>A0ABW6RX03_9NOCA</name>
<comment type="caution">
    <text evidence="3">The sequence shown here is derived from an EMBL/GenBank/DDBJ whole genome shotgun (WGS) entry which is preliminary data.</text>
</comment>
<proteinExistence type="predicted"/>
<evidence type="ECO:0000313" key="4">
    <source>
        <dbReference type="Proteomes" id="UP001601992"/>
    </source>
</evidence>
<keyword evidence="1" id="KW-0378">Hydrolase</keyword>
<dbReference type="InterPro" id="IPR020084">
    <property type="entry name" value="NUDIX_hydrolase_CS"/>
</dbReference>
<gene>
    <name evidence="3" type="ORF">ACFYXQ_08855</name>
</gene>
<dbReference type="InterPro" id="IPR000086">
    <property type="entry name" value="NUDIX_hydrolase_dom"/>
</dbReference>
<dbReference type="EMBL" id="JBIAQY010000002">
    <property type="protein sequence ID" value="MFF3567878.1"/>
    <property type="molecule type" value="Genomic_DNA"/>
</dbReference>
<dbReference type="RefSeq" id="WP_040831606.1">
    <property type="nucleotide sequence ID" value="NZ_JBIAQY010000002.1"/>
</dbReference>
<dbReference type="InterPro" id="IPR015797">
    <property type="entry name" value="NUDIX_hydrolase-like_dom_sf"/>
</dbReference>
<keyword evidence="4" id="KW-1185">Reference proteome</keyword>
<protein>
    <submittedName>
        <fullName evidence="3">NUDIX domain-containing protein</fullName>
    </submittedName>
</protein>
<evidence type="ECO:0000313" key="3">
    <source>
        <dbReference type="EMBL" id="MFF3567878.1"/>
    </source>
</evidence>
<feature type="domain" description="Nudix hydrolase" evidence="2">
    <location>
        <begin position="49"/>
        <end position="183"/>
    </location>
</feature>
<dbReference type="Proteomes" id="UP001601992">
    <property type="component" value="Unassembled WGS sequence"/>
</dbReference>
<sequence>MHPATALVHDVVQAIAPLDSLEQQHIDHTLAWLADTDDIFRRAKPATPPQHLVSYVVLVDPDESGIFLGRHLLAGLHLPMGGHIEPGEHPLTAAGREAAEELDIDAEFTVVGDRPLFLTVTQTVGKALAHTDVSLWYVIRGSRNRDYALDPREFDGGRWWDIDSSTIPESDPHLERFLTKLRAGLRSRNRT</sequence>
<dbReference type="Gene3D" id="3.90.79.10">
    <property type="entry name" value="Nucleoside Triphosphate Pyrophosphohydrolase"/>
    <property type="match status" value="1"/>
</dbReference>
<dbReference type="SUPFAM" id="SSF55811">
    <property type="entry name" value="Nudix"/>
    <property type="match status" value="1"/>
</dbReference>
<organism evidence="3 4">
    <name type="scientific">Nocardia jiangxiensis</name>
    <dbReference type="NCBI Taxonomy" id="282685"/>
    <lineage>
        <taxon>Bacteria</taxon>
        <taxon>Bacillati</taxon>
        <taxon>Actinomycetota</taxon>
        <taxon>Actinomycetes</taxon>
        <taxon>Mycobacteriales</taxon>
        <taxon>Nocardiaceae</taxon>
        <taxon>Nocardia</taxon>
    </lineage>
</organism>
<evidence type="ECO:0000259" key="2">
    <source>
        <dbReference type="PROSITE" id="PS51462"/>
    </source>
</evidence>